<comment type="caution">
    <text evidence="2">The sequence shown here is derived from an EMBL/GenBank/DDBJ whole genome shotgun (WGS) entry which is preliminary data.</text>
</comment>
<feature type="compositionally biased region" description="Acidic residues" evidence="1">
    <location>
        <begin position="95"/>
        <end position="111"/>
    </location>
</feature>
<evidence type="ECO:0000256" key="1">
    <source>
        <dbReference type="SAM" id="MobiDB-lite"/>
    </source>
</evidence>
<feature type="compositionally biased region" description="Acidic residues" evidence="1">
    <location>
        <begin position="72"/>
        <end position="88"/>
    </location>
</feature>
<protein>
    <submittedName>
        <fullName evidence="2">Uncharacterized protein</fullName>
    </submittedName>
</protein>
<dbReference type="EMBL" id="JBJQOH010000006">
    <property type="protein sequence ID" value="KAL3685657.1"/>
    <property type="molecule type" value="Genomic_DNA"/>
</dbReference>
<reference evidence="2 3" key="1">
    <citation type="submission" date="2024-09" db="EMBL/GenBank/DDBJ databases">
        <title>Chromosome-scale assembly of Riccia sorocarpa.</title>
        <authorList>
            <person name="Paukszto L."/>
        </authorList>
    </citation>
    <scope>NUCLEOTIDE SEQUENCE [LARGE SCALE GENOMIC DNA]</scope>
    <source>
        <strain evidence="2">LP-2024</strain>
        <tissue evidence="2">Aerial parts of the thallus</tissue>
    </source>
</reference>
<feature type="region of interest" description="Disordered" evidence="1">
    <location>
        <begin position="1"/>
        <end position="28"/>
    </location>
</feature>
<feature type="compositionally biased region" description="Basic and acidic residues" evidence="1">
    <location>
        <begin position="1"/>
        <end position="14"/>
    </location>
</feature>
<dbReference type="AlphaFoldDB" id="A0ABD3H568"/>
<sequence>MGDPLDKGKNPKLELDEDQEPESERSINEFSSAIRHVYERNLKIRQTGRMPTKDAISKTKGAASTAVIEEFQLEEDHDEFPEDEEAEDDQKKEEDNELKEEEEDEEEEEEK</sequence>
<evidence type="ECO:0000313" key="3">
    <source>
        <dbReference type="Proteomes" id="UP001633002"/>
    </source>
</evidence>
<name>A0ABD3H568_9MARC</name>
<gene>
    <name evidence="2" type="ORF">R1sor_003679</name>
</gene>
<feature type="region of interest" description="Disordered" evidence="1">
    <location>
        <begin position="72"/>
        <end position="111"/>
    </location>
</feature>
<accession>A0ABD3H568</accession>
<feature type="region of interest" description="Disordered" evidence="1">
    <location>
        <begin position="45"/>
        <end position="64"/>
    </location>
</feature>
<organism evidence="2 3">
    <name type="scientific">Riccia sorocarpa</name>
    <dbReference type="NCBI Taxonomy" id="122646"/>
    <lineage>
        <taxon>Eukaryota</taxon>
        <taxon>Viridiplantae</taxon>
        <taxon>Streptophyta</taxon>
        <taxon>Embryophyta</taxon>
        <taxon>Marchantiophyta</taxon>
        <taxon>Marchantiopsida</taxon>
        <taxon>Marchantiidae</taxon>
        <taxon>Marchantiales</taxon>
        <taxon>Ricciaceae</taxon>
        <taxon>Riccia</taxon>
    </lineage>
</organism>
<keyword evidence="3" id="KW-1185">Reference proteome</keyword>
<evidence type="ECO:0000313" key="2">
    <source>
        <dbReference type="EMBL" id="KAL3685657.1"/>
    </source>
</evidence>
<dbReference type="Proteomes" id="UP001633002">
    <property type="component" value="Unassembled WGS sequence"/>
</dbReference>
<proteinExistence type="predicted"/>